<dbReference type="Proteomes" id="UP000677228">
    <property type="component" value="Unassembled WGS sequence"/>
</dbReference>
<sequence length="117" mass="13636">INVLKRLIIRILLPIIDLSIPIQTYLKRSDLWDENVNESDLDNIKIGENIMLKYAYVIFKGLSENLNNGQKQRKDDKNGNSGGEQNLNQVTWREQQYGRQNSTMNTTVTNQTKKKKR</sequence>
<comment type="caution">
    <text evidence="2">The sequence shown here is derived from an EMBL/GenBank/DDBJ whole genome shotgun (WGS) entry which is preliminary data.</text>
</comment>
<dbReference type="Proteomes" id="UP000682733">
    <property type="component" value="Unassembled WGS sequence"/>
</dbReference>
<protein>
    <submittedName>
        <fullName evidence="2">Uncharacterized protein</fullName>
    </submittedName>
</protein>
<evidence type="ECO:0000313" key="3">
    <source>
        <dbReference type="EMBL" id="CAF4528508.1"/>
    </source>
</evidence>
<feature type="region of interest" description="Disordered" evidence="1">
    <location>
        <begin position="68"/>
        <end position="117"/>
    </location>
</feature>
<dbReference type="EMBL" id="CAJOBA010103462">
    <property type="protein sequence ID" value="CAF4528508.1"/>
    <property type="molecule type" value="Genomic_DNA"/>
</dbReference>
<feature type="compositionally biased region" description="Low complexity" evidence="1">
    <location>
        <begin position="101"/>
        <end position="111"/>
    </location>
</feature>
<evidence type="ECO:0000256" key="1">
    <source>
        <dbReference type="SAM" id="MobiDB-lite"/>
    </source>
</evidence>
<accession>A0A8S2G9R2</accession>
<feature type="non-terminal residue" evidence="2">
    <location>
        <position position="1"/>
    </location>
</feature>
<feature type="compositionally biased region" description="Polar residues" evidence="1">
    <location>
        <begin position="83"/>
        <end position="100"/>
    </location>
</feature>
<organism evidence="2 4">
    <name type="scientific">Didymodactylos carnosus</name>
    <dbReference type="NCBI Taxonomy" id="1234261"/>
    <lineage>
        <taxon>Eukaryota</taxon>
        <taxon>Metazoa</taxon>
        <taxon>Spiralia</taxon>
        <taxon>Gnathifera</taxon>
        <taxon>Rotifera</taxon>
        <taxon>Eurotatoria</taxon>
        <taxon>Bdelloidea</taxon>
        <taxon>Philodinida</taxon>
        <taxon>Philodinidae</taxon>
        <taxon>Didymodactylos</taxon>
    </lineage>
</organism>
<dbReference type="AlphaFoldDB" id="A0A8S2G9R2"/>
<dbReference type="EMBL" id="CAJNOK010071794">
    <property type="protein sequence ID" value="CAF1664842.1"/>
    <property type="molecule type" value="Genomic_DNA"/>
</dbReference>
<name>A0A8S2G9R2_9BILA</name>
<evidence type="ECO:0000313" key="2">
    <source>
        <dbReference type="EMBL" id="CAF1664842.1"/>
    </source>
</evidence>
<gene>
    <name evidence="2" type="ORF">OVA965_LOCUS45458</name>
    <name evidence="3" type="ORF">TMI583_LOCUS48967</name>
</gene>
<reference evidence="2" key="1">
    <citation type="submission" date="2021-02" db="EMBL/GenBank/DDBJ databases">
        <authorList>
            <person name="Nowell W R."/>
        </authorList>
    </citation>
    <scope>NUCLEOTIDE SEQUENCE</scope>
</reference>
<proteinExistence type="predicted"/>
<evidence type="ECO:0000313" key="4">
    <source>
        <dbReference type="Proteomes" id="UP000677228"/>
    </source>
</evidence>